<dbReference type="EMBL" id="GL385396">
    <property type="protein sequence ID" value="EJT78417.1"/>
    <property type="molecule type" value="Genomic_DNA"/>
</dbReference>
<keyword evidence="2 7" id="KW-0812">Transmembrane</keyword>
<feature type="compositionally biased region" description="Low complexity" evidence="6">
    <location>
        <begin position="220"/>
        <end position="233"/>
    </location>
</feature>
<evidence type="ECO:0000256" key="1">
    <source>
        <dbReference type="ARBA" id="ARBA00004141"/>
    </source>
</evidence>
<feature type="transmembrane region" description="Helical" evidence="7">
    <location>
        <begin position="79"/>
        <end position="102"/>
    </location>
</feature>
<reference evidence="10" key="5">
    <citation type="submission" date="2018-04" db="UniProtKB">
        <authorList>
            <consortium name="EnsemblFungi"/>
        </authorList>
    </citation>
    <scope>IDENTIFICATION</scope>
    <source>
        <strain evidence="10">R3-111a-1</strain>
    </source>
</reference>
<evidence type="ECO:0000259" key="8">
    <source>
        <dbReference type="Pfam" id="PF20684"/>
    </source>
</evidence>
<feature type="region of interest" description="Disordered" evidence="6">
    <location>
        <begin position="282"/>
        <end position="324"/>
    </location>
</feature>
<organism evidence="9">
    <name type="scientific">Gaeumannomyces tritici (strain R3-111a-1)</name>
    <name type="common">Wheat and barley take-all root rot fungus</name>
    <name type="synonym">Gaeumannomyces graminis var. tritici</name>
    <dbReference type="NCBI Taxonomy" id="644352"/>
    <lineage>
        <taxon>Eukaryota</taxon>
        <taxon>Fungi</taxon>
        <taxon>Dikarya</taxon>
        <taxon>Ascomycota</taxon>
        <taxon>Pezizomycotina</taxon>
        <taxon>Sordariomycetes</taxon>
        <taxon>Sordariomycetidae</taxon>
        <taxon>Magnaporthales</taxon>
        <taxon>Magnaporthaceae</taxon>
        <taxon>Gaeumannomyces</taxon>
    </lineage>
</organism>
<evidence type="ECO:0000256" key="6">
    <source>
        <dbReference type="SAM" id="MobiDB-lite"/>
    </source>
</evidence>
<dbReference type="STRING" id="644352.J3NQG1"/>
<keyword evidence="4 7" id="KW-0472">Membrane</keyword>
<name>J3NQG1_GAET3</name>
<feature type="transmembrane region" description="Helical" evidence="7">
    <location>
        <begin position="6"/>
        <end position="23"/>
    </location>
</feature>
<evidence type="ECO:0000256" key="7">
    <source>
        <dbReference type="SAM" id="Phobius"/>
    </source>
</evidence>
<evidence type="ECO:0000256" key="5">
    <source>
        <dbReference type="ARBA" id="ARBA00038359"/>
    </source>
</evidence>
<protein>
    <submittedName>
        <fullName evidence="9">Integral membrane protein</fullName>
    </submittedName>
</protein>
<keyword evidence="3 7" id="KW-1133">Transmembrane helix</keyword>
<accession>J3NQG1</accession>
<dbReference type="GO" id="GO:0016020">
    <property type="term" value="C:membrane"/>
    <property type="evidence" value="ECO:0007669"/>
    <property type="project" value="UniProtKB-SubCell"/>
</dbReference>
<gene>
    <name evidence="10" type="primary">20343976</name>
    <name evidence="9" type="ORF">GGTG_03518</name>
</gene>
<evidence type="ECO:0000313" key="9">
    <source>
        <dbReference type="EMBL" id="EJT78417.1"/>
    </source>
</evidence>
<dbReference type="HOGENOM" id="CLU_821452_0_0_1"/>
<feature type="domain" description="Rhodopsin" evidence="8">
    <location>
        <begin position="4"/>
        <end position="181"/>
    </location>
</feature>
<dbReference type="Proteomes" id="UP000006039">
    <property type="component" value="Unassembled WGS sequence"/>
</dbReference>
<evidence type="ECO:0000313" key="10">
    <source>
        <dbReference type="EnsemblFungi" id="EJT78417"/>
    </source>
</evidence>
<evidence type="ECO:0000256" key="2">
    <source>
        <dbReference type="ARBA" id="ARBA00022692"/>
    </source>
</evidence>
<dbReference type="InterPro" id="IPR052337">
    <property type="entry name" value="SAT4-like"/>
</dbReference>
<keyword evidence="11" id="KW-1185">Reference proteome</keyword>
<dbReference type="PANTHER" id="PTHR33048:SF129">
    <property type="entry name" value="INTEGRAL MEMBRANE PROTEIN-RELATED"/>
    <property type="match status" value="1"/>
</dbReference>
<proteinExistence type="inferred from homology"/>
<feature type="transmembrane region" description="Helical" evidence="7">
    <location>
        <begin position="35"/>
        <end position="56"/>
    </location>
</feature>
<reference evidence="11" key="1">
    <citation type="submission" date="2010-07" db="EMBL/GenBank/DDBJ databases">
        <title>The genome sequence of Gaeumannomyces graminis var. tritici strain R3-111a-1.</title>
        <authorList>
            <consortium name="The Broad Institute Genome Sequencing Platform"/>
            <person name="Ma L.-J."/>
            <person name="Dead R."/>
            <person name="Young S."/>
            <person name="Zeng Q."/>
            <person name="Koehrsen M."/>
            <person name="Alvarado L."/>
            <person name="Berlin A."/>
            <person name="Chapman S.B."/>
            <person name="Chen Z."/>
            <person name="Freedman E."/>
            <person name="Gellesch M."/>
            <person name="Goldberg J."/>
            <person name="Griggs A."/>
            <person name="Gujja S."/>
            <person name="Heilman E.R."/>
            <person name="Heiman D."/>
            <person name="Hepburn T."/>
            <person name="Howarth C."/>
            <person name="Jen D."/>
            <person name="Larson L."/>
            <person name="Mehta T."/>
            <person name="Neiman D."/>
            <person name="Pearson M."/>
            <person name="Roberts A."/>
            <person name="Saif S."/>
            <person name="Shea T."/>
            <person name="Shenoy N."/>
            <person name="Sisk P."/>
            <person name="Stolte C."/>
            <person name="Sykes S."/>
            <person name="Walk T."/>
            <person name="White J."/>
            <person name="Yandava C."/>
            <person name="Haas B."/>
            <person name="Nusbaum C."/>
            <person name="Birren B."/>
        </authorList>
    </citation>
    <scope>NUCLEOTIDE SEQUENCE [LARGE SCALE GENOMIC DNA]</scope>
    <source>
        <strain evidence="11">R3-111a-1</strain>
    </source>
</reference>
<reference evidence="10" key="4">
    <citation type="journal article" date="2015" name="G3 (Bethesda)">
        <title>Genome sequences of three phytopathogenic species of the Magnaporthaceae family of fungi.</title>
        <authorList>
            <person name="Okagaki L.H."/>
            <person name="Nunes C.C."/>
            <person name="Sailsbery J."/>
            <person name="Clay B."/>
            <person name="Brown D."/>
            <person name="John T."/>
            <person name="Oh Y."/>
            <person name="Young N."/>
            <person name="Fitzgerald M."/>
            <person name="Haas B.J."/>
            <person name="Zeng Q."/>
            <person name="Young S."/>
            <person name="Adiconis X."/>
            <person name="Fan L."/>
            <person name="Levin J.Z."/>
            <person name="Mitchell T.K."/>
            <person name="Okubara P.A."/>
            <person name="Farman M.L."/>
            <person name="Kohn L.M."/>
            <person name="Birren B."/>
            <person name="Ma L.-J."/>
            <person name="Dean R.A."/>
        </authorList>
    </citation>
    <scope>NUCLEOTIDE SEQUENCE</scope>
    <source>
        <strain evidence="10">R3-111a-1</strain>
    </source>
</reference>
<comment type="subcellular location">
    <subcellularLocation>
        <location evidence="1">Membrane</location>
        <topology evidence="1">Multi-pass membrane protein</topology>
    </subcellularLocation>
</comment>
<dbReference type="RefSeq" id="XP_009219562.1">
    <property type="nucleotide sequence ID" value="XM_009221298.1"/>
</dbReference>
<evidence type="ECO:0000313" key="11">
    <source>
        <dbReference type="Proteomes" id="UP000006039"/>
    </source>
</evidence>
<dbReference type="Pfam" id="PF20684">
    <property type="entry name" value="Fung_rhodopsin"/>
    <property type="match status" value="1"/>
</dbReference>
<dbReference type="VEuPathDB" id="FungiDB:GGTG_03518"/>
<evidence type="ECO:0000256" key="4">
    <source>
        <dbReference type="ARBA" id="ARBA00023136"/>
    </source>
</evidence>
<dbReference type="PANTHER" id="PTHR33048">
    <property type="entry name" value="PTH11-LIKE INTEGRAL MEMBRANE PROTEIN (AFU_ORTHOLOGUE AFUA_5G11245)"/>
    <property type="match status" value="1"/>
</dbReference>
<feature type="transmembrane region" description="Helical" evidence="7">
    <location>
        <begin position="114"/>
        <end position="138"/>
    </location>
</feature>
<reference evidence="9" key="2">
    <citation type="submission" date="2010-07" db="EMBL/GenBank/DDBJ databases">
        <authorList>
            <consortium name="The Broad Institute Genome Sequencing Platform"/>
            <consortium name="Broad Institute Genome Sequencing Center for Infectious Disease"/>
            <person name="Ma L.-J."/>
            <person name="Dead R."/>
            <person name="Young S."/>
            <person name="Zeng Q."/>
            <person name="Koehrsen M."/>
            <person name="Alvarado L."/>
            <person name="Berlin A."/>
            <person name="Chapman S.B."/>
            <person name="Chen Z."/>
            <person name="Freedman E."/>
            <person name="Gellesch M."/>
            <person name="Goldberg J."/>
            <person name="Griggs A."/>
            <person name="Gujja S."/>
            <person name="Heilman E.R."/>
            <person name="Heiman D."/>
            <person name="Hepburn T."/>
            <person name="Howarth C."/>
            <person name="Jen D."/>
            <person name="Larson L."/>
            <person name="Mehta T."/>
            <person name="Neiman D."/>
            <person name="Pearson M."/>
            <person name="Roberts A."/>
            <person name="Saif S."/>
            <person name="Shea T."/>
            <person name="Shenoy N."/>
            <person name="Sisk P."/>
            <person name="Stolte C."/>
            <person name="Sykes S."/>
            <person name="Walk T."/>
            <person name="White J."/>
            <person name="Yandava C."/>
            <person name="Haas B."/>
            <person name="Nusbaum C."/>
            <person name="Birren B."/>
        </authorList>
    </citation>
    <scope>NUCLEOTIDE SEQUENCE</scope>
    <source>
        <strain evidence="9">R3-111a-1</strain>
    </source>
</reference>
<dbReference type="InterPro" id="IPR049326">
    <property type="entry name" value="Rhodopsin_dom_fungi"/>
</dbReference>
<evidence type="ECO:0000256" key="3">
    <source>
        <dbReference type="ARBA" id="ARBA00022989"/>
    </source>
</evidence>
<dbReference type="OrthoDB" id="3934549at2759"/>
<reference evidence="9" key="3">
    <citation type="submission" date="2010-09" db="EMBL/GenBank/DDBJ databases">
        <title>Annotation of Gaeumannomyces graminis var. tritici R3-111a-1.</title>
        <authorList>
            <consortium name="The Broad Institute Genome Sequencing Platform"/>
            <person name="Ma L.-J."/>
            <person name="Dead R."/>
            <person name="Young S.K."/>
            <person name="Zeng Q."/>
            <person name="Gargeya S."/>
            <person name="Fitzgerald M."/>
            <person name="Haas B."/>
            <person name="Abouelleil A."/>
            <person name="Alvarado L."/>
            <person name="Arachchi H.M."/>
            <person name="Berlin A."/>
            <person name="Brown A."/>
            <person name="Chapman S.B."/>
            <person name="Chen Z."/>
            <person name="Dunbar C."/>
            <person name="Freedman E."/>
            <person name="Gearin G."/>
            <person name="Gellesch M."/>
            <person name="Goldberg J."/>
            <person name="Griggs A."/>
            <person name="Gujja S."/>
            <person name="Heiman D."/>
            <person name="Howarth C."/>
            <person name="Larson L."/>
            <person name="Lui A."/>
            <person name="MacDonald P.J.P."/>
            <person name="Mehta T."/>
            <person name="Montmayeur A."/>
            <person name="Murphy C."/>
            <person name="Neiman D."/>
            <person name="Pearson M."/>
            <person name="Priest M."/>
            <person name="Roberts A."/>
            <person name="Saif S."/>
            <person name="Shea T."/>
            <person name="Shenoy N."/>
            <person name="Sisk P."/>
            <person name="Stolte C."/>
            <person name="Sykes S."/>
            <person name="Yandava C."/>
            <person name="Wortman J."/>
            <person name="Nusbaum C."/>
            <person name="Birren B."/>
        </authorList>
    </citation>
    <scope>NUCLEOTIDE SEQUENCE</scope>
    <source>
        <strain evidence="9">R3-111a-1</strain>
    </source>
</reference>
<comment type="similarity">
    <text evidence="5">Belongs to the SAT4 family.</text>
</comment>
<feature type="compositionally biased region" description="Gly residues" evidence="6">
    <location>
        <begin position="291"/>
        <end position="300"/>
    </location>
</feature>
<dbReference type="AlphaFoldDB" id="J3NQG1"/>
<dbReference type="EnsemblFungi" id="EJT78417">
    <property type="protein sequence ID" value="EJT78417"/>
    <property type="gene ID" value="GGTG_03518"/>
</dbReference>
<feature type="region of interest" description="Disordered" evidence="6">
    <location>
        <begin position="220"/>
        <end position="241"/>
    </location>
</feature>
<dbReference type="eggNOG" id="ENOG502SMK9">
    <property type="taxonomic scope" value="Eukaryota"/>
</dbReference>
<dbReference type="GeneID" id="20343976"/>
<sequence length="338" mass="36515">MAGQSLFSLATCFAKLSILLSYIRIAPEHSLFRRFTWGSMALAVAIAVASLFALWLQCRPISTYWDLGEQAPVCLRESLLMFSLAVANVTTDLLLAVLPMPTLAKLNLPLGQRIATIALFSLGLVVIAVGVVRCYWIYDVVVLDMADFTWEGANHSYNVWIWTALECNLAINCGSIPRRRPGPGHQAAPPAEYRRPDGLDFCDYGMGGTTRTTPIVAEPPAAARPRTATSSASVKTTGHGSYHHHRAFVEDEERQDAAALEEFLGRAGRRWGHTVGLGRRDAPPRVLLSRPGGGGGGGSGFELDMDDGAPRRHTTGNIRGGLPRVTTDITVVHSGKPG</sequence>